<sequence length="125" mass="14330">MPWNKQDYPDSFKNLDEPVKDKAIEIANALVRDGYEDDRAIPIAMDQAREYVHGDGDDDGGRTVYEVREDGDEWVLRKKGNDRAILREDTKDDLLEKAKPRVNDQNGVLKIYKGDGELEDTLYEG</sequence>
<reference evidence="2" key="1">
    <citation type="submission" date="2016-10" db="EMBL/GenBank/DDBJ databases">
        <authorList>
            <person name="Varghese N."/>
            <person name="Submissions S."/>
        </authorList>
    </citation>
    <scope>NUCLEOTIDE SEQUENCE [LARGE SCALE GENOMIC DNA]</scope>
    <source>
        <strain evidence="2">CGMCC 1.6763</strain>
    </source>
</reference>
<name>A0A1H7BJX1_9BACL</name>
<accession>A0A1H7BJX1</accession>
<proteinExistence type="predicted"/>
<evidence type="ECO:0008006" key="3">
    <source>
        <dbReference type="Google" id="ProtNLM"/>
    </source>
</evidence>
<keyword evidence="2" id="KW-1185">Reference proteome</keyword>
<dbReference type="AlphaFoldDB" id="A0A1H7BJX1"/>
<dbReference type="RefSeq" id="WP_092055234.1">
    <property type="nucleotide sequence ID" value="NZ_FNZF01000006.1"/>
</dbReference>
<dbReference type="InterPro" id="IPR018691">
    <property type="entry name" value="DUF2188"/>
</dbReference>
<organism evidence="1 2">
    <name type="scientific">Bhargavaea ginsengi</name>
    <dbReference type="NCBI Taxonomy" id="426757"/>
    <lineage>
        <taxon>Bacteria</taxon>
        <taxon>Bacillati</taxon>
        <taxon>Bacillota</taxon>
        <taxon>Bacilli</taxon>
        <taxon>Bacillales</taxon>
        <taxon>Caryophanaceae</taxon>
        <taxon>Bhargavaea</taxon>
    </lineage>
</organism>
<evidence type="ECO:0000313" key="1">
    <source>
        <dbReference type="EMBL" id="SEJ74842.1"/>
    </source>
</evidence>
<dbReference type="OrthoDB" id="8858565at2"/>
<dbReference type="Proteomes" id="UP000199200">
    <property type="component" value="Unassembled WGS sequence"/>
</dbReference>
<evidence type="ECO:0000313" key="2">
    <source>
        <dbReference type="Proteomes" id="UP000199200"/>
    </source>
</evidence>
<dbReference type="EMBL" id="FNZF01000006">
    <property type="protein sequence ID" value="SEJ74842.1"/>
    <property type="molecule type" value="Genomic_DNA"/>
</dbReference>
<protein>
    <recommendedName>
        <fullName evidence="3">DUF2188 domain-containing protein</fullName>
    </recommendedName>
</protein>
<dbReference type="STRING" id="426757.SAMN04488127_2682"/>
<dbReference type="Pfam" id="PF09954">
    <property type="entry name" value="DUF2188"/>
    <property type="match status" value="1"/>
</dbReference>
<gene>
    <name evidence="1" type="ORF">SAMN04488127_2682</name>
</gene>